<dbReference type="EMBL" id="AUYC01000035">
    <property type="protein sequence ID" value="KZN61937.1"/>
    <property type="molecule type" value="Genomic_DNA"/>
</dbReference>
<name>A0A162C4C8_9GAMM</name>
<comment type="caution">
    <text evidence="2">The sequence shown here is derived from an EMBL/GenBank/DDBJ whole genome shotgun (WGS) entry which is preliminary data.</text>
</comment>
<feature type="transmembrane region" description="Helical" evidence="1">
    <location>
        <begin position="71"/>
        <end position="92"/>
    </location>
</feature>
<protein>
    <submittedName>
        <fullName evidence="2">Hydrogenase</fullName>
    </submittedName>
</protein>
<evidence type="ECO:0000313" key="2">
    <source>
        <dbReference type="EMBL" id="KZN61937.1"/>
    </source>
</evidence>
<reference evidence="2 3" key="1">
    <citation type="submission" date="2013-07" db="EMBL/GenBank/DDBJ databases">
        <title>Comparative Genomic and Metabolomic Analysis of Twelve Strains of Pseudoalteromonas luteoviolacea.</title>
        <authorList>
            <person name="Vynne N.G."/>
            <person name="Mansson M."/>
            <person name="Gram L."/>
        </authorList>
    </citation>
    <scope>NUCLEOTIDE SEQUENCE [LARGE SCALE GENOMIC DNA]</scope>
    <source>
        <strain evidence="2 3">CPMOR-1</strain>
    </source>
</reference>
<evidence type="ECO:0000256" key="1">
    <source>
        <dbReference type="SAM" id="Phobius"/>
    </source>
</evidence>
<evidence type="ECO:0000313" key="3">
    <source>
        <dbReference type="Proteomes" id="UP000076486"/>
    </source>
</evidence>
<keyword evidence="1" id="KW-1133">Transmembrane helix</keyword>
<feature type="transmembrane region" description="Helical" evidence="1">
    <location>
        <begin position="41"/>
        <end position="59"/>
    </location>
</feature>
<dbReference type="Proteomes" id="UP000076486">
    <property type="component" value="Unassembled WGS sequence"/>
</dbReference>
<proteinExistence type="predicted"/>
<feature type="transmembrane region" description="Helical" evidence="1">
    <location>
        <begin position="6"/>
        <end position="29"/>
    </location>
</feature>
<keyword evidence="1" id="KW-0472">Membrane</keyword>
<feature type="transmembrane region" description="Helical" evidence="1">
    <location>
        <begin position="122"/>
        <end position="143"/>
    </location>
</feature>
<keyword evidence="1" id="KW-0812">Transmembrane</keyword>
<organism evidence="2 3">
    <name type="scientific">Pseudoalteromonas luteoviolacea CPMOR-1</name>
    <dbReference type="NCBI Taxonomy" id="1365248"/>
    <lineage>
        <taxon>Bacteria</taxon>
        <taxon>Pseudomonadati</taxon>
        <taxon>Pseudomonadota</taxon>
        <taxon>Gammaproteobacteria</taxon>
        <taxon>Alteromonadales</taxon>
        <taxon>Pseudoalteromonadaceae</taxon>
        <taxon>Pseudoalteromonas</taxon>
    </lineage>
</organism>
<gene>
    <name evidence="2" type="ORF">N473_20560</name>
</gene>
<dbReference type="PATRIC" id="fig|1365248.3.peg.3179"/>
<dbReference type="RefSeq" id="WP_063368616.1">
    <property type="nucleotide sequence ID" value="NZ_AUYC01000035.1"/>
</dbReference>
<sequence length="146" mass="15229">MLELTQIGAQLIFIGIVLFLAGLIQGALIPKVKNSRMALSGHLTAVQCAMALAILGVMWSLVELPALVAKFAAYGCAFGFVFIWLGITVASVTGASKALPIAGAGYSANVTSELTVKIMVRFGSLLSLIACTLLVFGLVPIFLQSL</sequence>
<dbReference type="AlphaFoldDB" id="A0A162C4C8"/>
<accession>A0A162C4C8</accession>